<sequence>MQFLDMKVKIMTENRDFFYVKMRDGKSLPVFAYKSPHKTNATVILIHGITAEQNALQQLAQRLQPNVNVFIPILRGYGDQDGRGDISYFGQYDHDLIDVAKSVNNQGYDRIFWAGHSMGCANLLRLLENNLVKSEGFLFLSPFFHPSLKLYKYQGRQETKQEDLYKLKLFKIISLATLMKVGVYSWTNSKVAIVPDEFTENNSLHLSFRLLLSRFIENAKQIHLSKANAPLLTLIGSNDEVTDASKLQAWWEKQTSHQCTIVQDEDHNTILHCDETIRNITNWLKKSIQLDHKHTVT</sequence>
<dbReference type="GO" id="GO:0016787">
    <property type="term" value="F:hydrolase activity"/>
    <property type="evidence" value="ECO:0007669"/>
    <property type="project" value="UniProtKB-KW"/>
</dbReference>
<dbReference type="AlphaFoldDB" id="A0A6I4ZRI2"/>
<evidence type="ECO:0000313" key="3">
    <source>
        <dbReference type="Proteomes" id="UP000468638"/>
    </source>
</evidence>
<dbReference type="EMBL" id="WMEQ01000002">
    <property type="protein sequence ID" value="MYL32848.1"/>
    <property type="molecule type" value="Genomic_DNA"/>
</dbReference>
<comment type="caution">
    <text evidence="2">The sequence shown here is derived from an EMBL/GenBank/DDBJ whole genome shotgun (WGS) entry which is preliminary data.</text>
</comment>
<dbReference type="Pfam" id="PF12146">
    <property type="entry name" value="Hydrolase_4"/>
    <property type="match status" value="1"/>
</dbReference>
<accession>A0A6I4ZRI2</accession>
<dbReference type="InterPro" id="IPR051044">
    <property type="entry name" value="MAG_DAG_Lipase"/>
</dbReference>
<keyword evidence="2" id="KW-0378">Hydrolase</keyword>
<dbReference type="Proteomes" id="UP000468638">
    <property type="component" value="Unassembled WGS sequence"/>
</dbReference>
<feature type="domain" description="Serine aminopeptidase S33" evidence="1">
    <location>
        <begin position="38"/>
        <end position="261"/>
    </location>
</feature>
<evidence type="ECO:0000259" key="1">
    <source>
        <dbReference type="Pfam" id="PF12146"/>
    </source>
</evidence>
<organism evidence="2 3">
    <name type="scientific">Pontibacillus yanchengensis</name>
    <dbReference type="NCBI Taxonomy" id="462910"/>
    <lineage>
        <taxon>Bacteria</taxon>
        <taxon>Bacillati</taxon>
        <taxon>Bacillota</taxon>
        <taxon>Bacilli</taxon>
        <taxon>Bacillales</taxon>
        <taxon>Bacillaceae</taxon>
        <taxon>Pontibacillus</taxon>
    </lineage>
</organism>
<protein>
    <submittedName>
        <fullName evidence="2">Alpha/beta fold hydrolase</fullName>
    </submittedName>
</protein>
<dbReference type="InterPro" id="IPR029058">
    <property type="entry name" value="AB_hydrolase_fold"/>
</dbReference>
<evidence type="ECO:0000313" key="2">
    <source>
        <dbReference type="EMBL" id="MYL32848.1"/>
    </source>
</evidence>
<gene>
    <name evidence="2" type="ORF">GLW05_04475</name>
</gene>
<reference evidence="2 3" key="1">
    <citation type="submission" date="2019-11" db="EMBL/GenBank/DDBJ databases">
        <title>Genome sequences of 17 halophilic strains isolated from different environments.</title>
        <authorList>
            <person name="Furrow R.E."/>
        </authorList>
    </citation>
    <scope>NUCLEOTIDE SEQUENCE [LARGE SCALE GENOMIC DNA]</scope>
    <source>
        <strain evidence="2 3">22514_16_FS</strain>
    </source>
</reference>
<dbReference type="Gene3D" id="3.40.50.1820">
    <property type="entry name" value="alpha/beta hydrolase"/>
    <property type="match status" value="1"/>
</dbReference>
<name>A0A6I4ZRI2_9BACI</name>
<dbReference type="PANTHER" id="PTHR11614">
    <property type="entry name" value="PHOSPHOLIPASE-RELATED"/>
    <property type="match status" value="1"/>
</dbReference>
<dbReference type="InterPro" id="IPR022742">
    <property type="entry name" value="Hydrolase_4"/>
</dbReference>
<proteinExistence type="predicted"/>
<dbReference type="SUPFAM" id="SSF53474">
    <property type="entry name" value="alpha/beta-Hydrolases"/>
    <property type="match status" value="1"/>
</dbReference>